<evidence type="ECO:0000313" key="1">
    <source>
        <dbReference type="EMBL" id="AUG87259.1"/>
    </source>
</evidence>
<evidence type="ECO:0000313" key="2">
    <source>
        <dbReference type="Proteomes" id="UP000241892"/>
    </source>
</evidence>
<accession>A0A2H5BLQ1</accession>
<organism evidence="1 2">
    <name type="scientific">Streptomyces phage Omar</name>
    <dbReference type="NCBI Taxonomy" id="2059882"/>
    <lineage>
        <taxon>Viruses</taxon>
        <taxon>Duplodnaviria</taxon>
        <taxon>Heunggongvirae</taxon>
        <taxon>Uroviricota</taxon>
        <taxon>Caudoviricetes</taxon>
        <taxon>Arquatrovirinae</taxon>
        <taxon>Omarvirus</taxon>
        <taxon>Omarvirus omar</taxon>
    </lineage>
</organism>
<name>A0A2H5BLQ1_9CAUD</name>
<keyword evidence="2" id="KW-1185">Reference proteome</keyword>
<reference evidence="2" key="1">
    <citation type="submission" date="2017-11" db="EMBL/GenBank/DDBJ databases">
        <authorList>
            <person name="Han C.G."/>
        </authorList>
    </citation>
    <scope>NUCLEOTIDE SEQUENCE [LARGE SCALE GENOMIC DNA]</scope>
</reference>
<sequence length="63" mass="7127">MAAPALMSQAAHARRFTVTPKFRIHDGQVRDSKRKDKATTLARKQIREQKYEHPAVVRITAAA</sequence>
<proteinExistence type="predicted"/>
<dbReference type="Proteomes" id="UP000241892">
    <property type="component" value="Segment"/>
</dbReference>
<protein>
    <submittedName>
        <fullName evidence="1">Uncharacterized protein</fullName>
    </submittedName>
</protein>
<gene>
    <name evidence="1" type="ORF">SEA_OMAR_75</name>
</gene>
<dbReference type="EMBL" id="MG593802">
    <property type="protein sequence ID" value="AUG87259.1"/>
    <property type="molecule type" value="Genomic_DNA"/>
</dbReference>